<keyword evidence="8 15" id="KW-0547">Nucleotide-binding</keyword>
<accession>A0A4R1FWR9</accession>
<evidence type="ECO:0000256" key="4">
    <source>
        <dbReference type="ARBA" id="ARBA00011988"/>
    </source>
</evidence>
<dbReference type="InterPro" id="IPR011009">
    <property type="entry name" value="Kinase-like_dom_sf"/>
</dbReference>
<reference evidence="16 17" key="1">
    <citation type="submission" date="2019-03" db="EMBL/GenBank/DDBJ databases">
        <title>Genomic Encyclopedia of Type Strains, Phase IV (KMG-IV): sequencing the most valuable type-strain genomes for metagenomic binning, comparative biology and taxonomic classification.</title>
        <authorList>
            <person name="Goeker M."/>
        </authorList>
    </citation>
    <scope>NUCLEOTIDE SEQUENCE [LARGE SCALE GENOMIC DNA]</scope>
    <source>
        <strain evidence="16 17">DSM 15534</strain>
    </source>
</reference>
<evidence type="ECO:0000256" key="5">
    <source>
        <dbReference type="ARBA" id="ARBA00022475"/>
    </source>
</evidence>
<evidence type="ECO:0000256" key="13">
    <source>
        <dbReference type="ARBA" id="ARBA00029511"/>
    </source>
</evidence>
<organism evidence="16 17">
    <name type="scientific">Volucribacter psittacicida</name>
    <dbReference type="NCBI Taxonomy" id="203482"/>
    <lineage>
        <taxon>Bacteria</taxon>
        <taxon>Pseudomonadati</taxon>
        <taxon>Pseudomonadota</taxon>
        <taxon>Gammaproteobacteria</taxon>
        <taxon>Pasteurellales</taxon>
        <taxon>Pasteurellaceae</taxon>
        <taxon>Volucribacter</taxon>
    </lineage>
</organism>
<evidence type="ECO:0000256" key="7">
    <source>
        <dbReference type="ARBA" id="ARBA00022679"/>
    </source>
</evidence>
<keyword evidence="12 15" id="KW-0472">Membrane</keyword>
<evidence type="ECO:0000256" key="3">
    <source>
        <dbReference type="ARBA" id="ARBA00010327"/>
    </source>
</evidence>
<comment type="pathway">
    <text evidence="2 15">Bacterial outer membrane biogenesis; LPS core biosynthesis.</text>
</comment>
<evidence type="ECO:0000256" key="12">
    <source>
        <dbReference type="ARBA" id="ARBA00023136"/>
    </source>
</evidence>
<keyword evidence="9 15" id="KW-0418">Kinase</keyword>
<dbReference type="GO" id="GO:0016301">
    <property type="term" value="F:kinase activity"/>
    <property type="evidence" value="ECO:0007669"/>
    <property type="project" value="UniProtKB-KW"/>
</dbReference>
<dbReference type="GO" id="GO:0009244">
    <property type="term" value="P:lipopolysaccharide core region biosynthetic process"/>
    <property type="evidence" value="ECO:0007669"/>
    <property type="project" value="UniProtKB-UniRule"/>
</dbReference>
<evidence type="ECO:0000256" key="8">
    <source>
        <dbReference type="ARBA" id="ARBA00022741"/>
    </source>
</evidence>
<protein>
    <recommendedName>
        <fullName evidence="13 15">3-deoxy-D-manno-octulosonic acid kinase</fullName>
        <shortName evidence="15">Kdo kinase</shortName>
        <ecNumber evidence="4 15">2.7.1.166</ecNumber>
    </recommendedName>
</protein>
<evidence type="ECO:0000313" key="17">
    <source>
        <dbReference type="Proteomes" id="UP000294702"/>
    </source>
</evidence>
<evidence type="ECO:0000256" key="11">
    <source>
        <dbReference type="ARBA" id="ARBA00022985"/>
    </source>
</evidence>
<evidence type="ECO:0000256" key="9">
    <source>
        <dbReference type="ARBA" id="ARBA00022777"/>
    </source>
</evidence>
<dbReference type="AlphaFoldDB" id="A0A4R1FWR9"/>
<dbReference type="SUPFAM" id="SSF56112">
    <property type="entry name" value="Protein kinase-like (PK-like)"/>
    <property type="match status" value="1"/>
</dbReference>
<dbReference type="EMBL" id="SMFT01000002">
    <property type="protein sequence ID" value="TCJ98710.1"/>
    <property type="molecule type" value="Genomic_DNA"/>
</dbReference>
<dbReference type="GO" id="GO:0005886">
    <property type="term" value="C:plasma membrane"/>
    <property type="evidence" value="ECO:0007669"/>
    <property type="project" value="UniProtKB-SubCell"/>
</dbReference>
<dbReference type="Pfam" id="PF06293">
    <property type="entry name" value="Kdo"/>
    <property type="match status" value="1"/>
</dbReference>
<sequence length="243" mass="28609">MQQLQDHNQYFLFNFHQPLADQQSFFEPVYWQQQAKIIGQAQGRGTTYFLQTQDLFGVNSVLRHYYRGGLIGKINRDSYHFTHLNATRSFAEFHLLRHLHQAGMNVPKPLGARVVKSSYCYRADILTEKIENAQDLTALLQHQSLCSESWQQIGQLIRQLHYLQVCHTDLNAHNILCQQTPKGLTFWLIDFDKCYEQSGDIWKKANLQRLLRSFEKEVKRMNIQFHKENWQALLAGYNAKHNL</sequence>
<dbReference type="RefSeq" id="WP_132690342.1">
    <property type="nucleotide sequence ID" value="NZ_SMFT01000002.1"/>
</dbReference>
<comment type="catalytic activity">
    <reaction evidence="14 15">
        <text>an alpha-Kdo-(2-&gt;6)-lipid IVA + ATP = a 4-O-phospho-alpha-Kdo-(2-&gt;6)-lipid IVA + ADP + H(+)</text>
        <dbReference type="Rhea" id="RHEA:74271"/>
        <dbReference type="ChEBI" id="CHEBI:15378"/>
        <dbReference type="ChEBI" id="CHEBI:30616"/>
        <dbReference type="ChEBI" id="CHEBI:176428"/>
        <dbReference type="ChEBI" id="CHEBI:193140"/>
        <dbReference type="ChEBI" id="CHEBI:456216"/>
        <dbReference type="EC" id="2.7.1.166"/>
    </reaction>
</comment>
<comment type="subcellular location">
    <subcellularLocation>
        <location evidence="1 15">Cell inner membrane</location>
        <topology evidence="1 15">Peripheral membrane protein</topology>
        <orientation evidence="1 15">Cytoplasmic side</orientation>
    </subcellularLocation>
</comment>
<evidence type="ECO:0000256" key="1">
    <source>
        <dbReference type="ARBA" id="ARBA00004515"/>
    </source>
</evidence>
<evidence type="ECO:0000256" key="15">
    <source>
        <dbReference type="HAMAP-Rule" id="MF_00521"/>
    </source>
</evidence>
<evidence type="ECO:0000256" key="6">
    <source>
        <dbReference type="ARBA" id="ARBA00022519"/>
    </source>
</evidence>
<keyword evidence="11 15" id="KW-0448">Lipopolysaccharide biosynthesis</keyword>
<gene>
    <name evidence="15" type="primary">kdkA</name>
    <name evidence="16" type="ORF">EV694_1130</name>
</gene>
<comment type="similarity">
    <text evidence="3 15">Belongs to the protein kinase superfamily. KdkA/RfaP family.</text>
</comment>
<dbReference type="OrthoDB" id="6854449at2"/>
<keyword evidence="6 15" id="KW-0997">Cell inner membrane</keyword>
<evidence type="ECO:0000256" key="10">
    <source>
        <dbReference type="ARBA" id="ARBA00022840"/>
    </source>
</evidence>
<comment type="function">
    <text evidence="15">Catalyzes the ATP-dependent phosphorylation of the 3-deoxy-D-manno-octulosonic acid (Kdo) residue in Kdo-lipid IV(A) at the 4-OH position.</text>
</comment>
<dbReference type="Proteomes" id="UP000294702">
    <property type="component" value="Unassembled WGS sequence"/>
</dbReference>
<name>A0A4R1FWR9_9PAST</name>
<dbReference type="Gene3D" id="1.10.510.10">
    <property type="entry name" value="Transferase(Phosphotransferase) domain 1"/>
    <property type="match status" value="1"/>
</dbReference>
<comment type="caution">
    <text evidence="16">The sequence shown here is derived from an EMBL/GenBank/DDBJ whole genome shotgun (WGS) entry which is preliminary data.</text>
</comment>
<keyword evidence="17" id="KW-1185">Reference proteome</keyword>
<feature type="active site" evidence="15">
    <location>
        <position position="169"/>
    </location>
</feature>
<dbReference type="GO" id="GO:0005524">
    <property type="term" value="F:ATP binding"/>
    <property type="evidence" value="ECO:0007669"/>
    <property type="project" value="UniProtKB-UniRule"/>
</dbReference>
<evidence type="ECO:0000256" key="14">
    <source>
        <dbReference type="ARBA" id="ARBA00034417"/>
    </source>
</evidence>
<keyword evidence="5 15" id="KW-1003">Cell membrane</keyword>
<dbReference type="InterPro" id="IPR022826">
    <property type="entry name" value="KDO_kinase"/>
</dbReference>
<proteinExistence type="inferred from homology"/>
<evidence type="ECO:0000256" key="2">
    <source>
        <dbReference type="ARBA" id="ARBA00004713"/>
    </source>
</evidence>
<dbReference type="HAMAP" id="MF_00521">
    <property type="entry name" value="KDO_kinase"/>
    <property type="match status" value="1"/>
</dbReference>
<dbReference type="GO" id="GO:0016773">
    <property type="term" value="F:phosphotransferase activity, alcohol group as acceptor"/>
    <property type="evidence" value="ECO:0007669"/>
    <property type="project" value="UniProtKB-UniRule"/>
</dbReference>
<dbReference type="UniPathway" id="UPA00958"/>
<keyword evidence="7 15" id="KW-0808">Transferase</keyword>
<dbReference type="EC" id="2.7.1.166" evidence="4 15"/>
<keyword evidence="10 15" id="KW-0067">ATP-binding</keyword>
<dbReference type="NCBIfam" id="NF002475">
    <property type="entry name" value="PRK01723.1"/>
    <property type="match status" value="1"/>
</dbReference>
<evidence type="ECO:0000313" key="16">
    <source>
        <dbReference type="EMBL" id="TCJ98710.1"/>
    </source>
</evidence>